<reference evidence="1 2" key="1">
    <citation type="submission" date="2018-07" db="EMBL/GenBank/DDBJ databases">
        <title>Genomic Encyclopedia of Type Strains, Phase IV (KMG-IV): sequencing the most valuable type-strain genomes for metagenomic binning, comparative biology and taxonomic classification.</title>
        <authorList>
            <person name="Goeker M."/>
        </authorList>
    </citation>
    <scope>NUCLEOTIDE SEQUENCE [LARGE SCALE GENOMIC DNA]</scope>
    <source>
        <strain evidence="1 2">DSM 27016</strain>
    </source>
</reference>
<comment type="caution">
    <text evidence="1">The sequence shown here is derived from an EMBL/GenBank/DDBJ whole genome shotgun (WGS) entry which is preliminary data.</text>
</comment>
<evidence type="ECO:0000313" key="1">
    <source>
        <dbReference type="EMBL" id="RCX06732.1"/>
    </source>
</evidence>
<dbReference type="AlphaFoldDB" id="A0A369ABJ3"/>
<keyword evidence="2" id="KW-1185">Reference proteome</keyword>
<evidence type="ECO:0000313" key="2">
    <source>
        <dbReference type="Proteomes" id="UP000253034"/>
    </source>
</evidence>
<dbReference type="RefSeq" id="WP_207659320.1">
    <property type="nucleotide sequence ID" value="NZ_QPJT01000081.1"/>
</dbReference>
<dbReference type="Proteomes" id="UP000253034">
    <property type="component" value="Unassembled WGS sequence"/>
</dbReference>
<protein>
    <submittedName>
        <fullName evidence="1">Uncharacterized protein</fullName>
    </submittedName>
</protein>
<accession>A0A369ABJ3</accession>
<name>A0A369ABJ3_9FIRM</name>
<dbReference type="EMBL" id="QPJT01000081">
    <property type="protein sequence ID" value="RCX06732.1"/>
    <property type="molecule type" value="Genomic_DNA"/>
</dbReference>
<gene>
    <name evidence="1" type="ORF">DFR58_1811</name>
</gene>
<feature type="non-terminal residue" evidence="1">
    <location>
        <position position="1"/>
    </location>
</feature>
<proteinExistence type="predicted"/>
<sequence>EQVGTVLGLPYLQTKFCKWIAADGLTEVGLPHKLFGGISESRVSIILSKKSASQEPSLLAI</sequence>
<organism evidence="1 2">
    <name type="scientific">Anaerobacterium chartisolvens</name>
    <dbReference type="NCBI Taxonomy" id="1297424"/>
    <lineage>
        <taxon>Bacteria</taxon>
        <taxon>Bacillati</taxon>
        <taxon>Bacillota</taxon>
        <taxon>Clostridia</taxon>
        <taxon>Eubacteriales</taxon>
        <taxon>Oscillospiraceae</taxon>
        <taxon>Anaerobacterium</taxon>
    </lineage>
</organism>